<reference evidence="1" key="1">
    <citation type="submission" date="2018-03" db="EMBL/GenBank/DDBJ databases">
        <authorList>
            <person name="Guldener U."/>
        </authorList>
    </citation>
    <scope>NUCLEOTIDE SEQUENCE</scope>
</reference>
<comment type="caution">
    <text evidence="1">The sequence shown here is derived from an EMBL/GenBank/DDBJ whole genome shotgun (WGS) entry which is preliminary data.</text>
</comment>
<dbReference type="Proteomes" id="UP001187682">
    <property type="component" value="Unassembled WGS sequence"/>
</dbReference>
<organism evidence="1 2">
    <name type="scientific">Cephalotrichum gorgonifer</name>
    <dbReference type="NCBI Taxonomy" id="2041049"/>
    <lineage>
        <taxon>Eukaryota</taxon>
        <taxon>Fungi</taxon>
        <taxon>Dikarya</taxon>
        <taxon>Ascomycota</taxon>
        <taxon>Pezizomycotina</taxon>
        <taxon>Sordariomycetes</taxon>
        <taxon>Hypocreomycetidae</taxon>
        <taxon>Microascales</taxon>
        <taxon>Microascaceae</taxon>
        <taxon>Cephalotrichum</taxon>
    </lineage>
</organism>
<gene>
    <name evidence="1" type="ORF">DNG_04222</name>
</gene>
<name>A0AAE8MWE6_9PEZI</name>
<dbReference type="EMBL" id="ONZQ02000005">
    <property type="protein sequence ID" value="SPO01549.1"/>
    <property type="molecule type" value="Genomic_DNA"/>
</dbReference>
<keyword evidence="2" id="KW-1185">Reference proteome</keyword>
<accession>A0AAE8MWE6</accession>
<evidence type="ECO:0000313" key="2">
    <source>
        <dbReference type="Proteomes" id="UP001187682"/>
    </source>
</evidence>
<proteinExistence type="predicted"/>
<protein>
    <submittedName>
        <fullName evidence="1">Uncharacterized protein</fullName>
    </submittedName>
</protein>
<sequence>MTDIIVALSACRLSRIQPQGKLFNTSRSPGLCFRPDAGHESLSHEHYGAVMRKVAWWDPQAFDANPNLGLAILVFFCYLESSMGNFREYRVHSDGAKKLMRSNPGWMIRHGAGLLAAWVEVETQNYWRRVHFSTPSFHWSHGTQPPLGPQAESVLNPTSHPRATVLTILCETHRLNTAAVASCWDRCWGKDPQDGATAASIPAGSEQSDIALLLNLTLGEYATLLQVQSKKLDDWIAFLPEFYQDKGPHAAAPGRRGLDIQPLYFKSQASAMNFAYYVTARVMQCIGPLESFELTSHVDVDDKYEEAEPWILTLLRIAAGLDWEECVRLNVYTIGFVSLLPDCIMRSRNPAVGLWMQDWLEERLKGDAFEEGNFPVFQVLDILRLVNRERADGRDVVSLFQAVDDEGGSGKLGSYSSQHLTSVCVYGRCRTTGRMSSYIMAL</sequence>
<dbReference type="AlphaFoldDB" id="A0AAE8MWE6"/>
<evidence type="ECO:0000313" key="1">
    <source>
        <dbReference type="EMBL" id="SPO01549.1"/>
    </source>
</evidence>